<evidence type="ECO:0000313" key="1">
    <source>
        <dbReference type="EMBL" id="KAE9536156.1"/>
    </source>
</evidence>
<dbReference type="Proteomes" id="UP000475862">
    <property type="component" value="Unassembled WGS sequence"/>
</dbReference>
<evidence type="ECO:0000313" key="2">
    <source>
        <dbReference type="Proteomes" id="UP000475862"/>
    </source>
</evidence>
<reference evidence="1 2" key="1">
    <citation type="submission" date="2019-08" db="EMBL/GenBank/DDBJ databases">
        <title>The genome of the soybean aphid Biotype 1, its phylome, world population structure and adaptation to the North American continent.</title>
        <authorList>
            <person name="Giordano R."/>
            <person name="Donthu R.K."/>
            <person name="Hernandez A.G."/>
            <person name="Wright C.L."/>
            <person name="Zimin A.V."/>
        </authorList>
    </citation>
    <scope>NUCLEOTIDE SEQUENCE [LARGE SCALE GENOMIC DNA]</scope>
    <source>
        <tissue evidence="1">Whole aphids</tissue>
    </source>
</reference>
<keyword evidence="2" id="KW-1185">Reference proteome</keyword>
<accession>A0A6G0TPC2</accession>
<gene>
    <name evidence="1" type="ORF">AGLY_007379</name>
</gene>
<name>A0A6G0TPC2_APHGL</name>
<dbReference type="AlphaFoldDB" id="A0A6G0TPC2"/>
<dbReference type="PANTHER" id="PTHR33053">
    <property type="entry name" value="PROTEIN, PUTATIVE-RELATED"/>
    <property type="match status" value="1"/>
</dbReference>
<comment type="caution">
    <text evidence="1">The sequence shown here is derived from an EMBL/GenBank/DDBJ whole genome shotgun (WGS) entry which is preliminary data.</text>
</comment>
<proteinExistence type="predicted"/>
<dbReference type="OrthoDB" id="6622109at2759"/>
<dbReference type="PANTHER" id="PTHR33053:SF9">
    <property type="entry name" value="AGAP000105-PA"/>
    <property type="match status" value="1"/>
</dbReference>
<organism evidence="1 2">
    <name type="scientific">Aphis glycines</name>
    <name type="common">Soybean aphid</name>
    <dbReference type="NCBI Taxonomy" id="307491"/>
    <lineage>
        <taxon>Eukaryota</taxon>
        <taxon>Metazoa</taxon>
        <taxon>Ecdysozoa</taxon>
        <taxon>Arthropoda</taxon>
        <taxon>Hexapoda</taxon>
        <taxon>Insecta</taxon>
        <taxon>Pterygota</taxon>
        <taxon>Neoptera</taxon>
        <taxon>Paraneoptera</taxon>
        <taxon>Hemiptera</taxon>
        <taxon>Sternorrhyncha</taxon>
        <taxon>Aphidomorpha</taxon>
        <taxon>Aphidoidea</taxon>
        <taxon>Aphididae</taxon>
        <taxon>Aphidini</taxon>
        <taxon>Aphis</taxon>
        <taxon>Aphis</taxon>
    </lineage>
</organism>
<dbReference type="EMBL" id="VYZN01000024">
    <property type="protein sequence ID" value="KAE9536156.1"/>
    <property type="molecule type" value="Genomic_DNA"/>
</dbReference>
<sequence>MIKSYRTKRRKIQEEISLLTSNNNEVIPNLVPNTSQSSNSPVFNNQEYNINLNNNILSSPELVNNINESSNFSTNNASTKIDLQYKIASWSIECNVPHTTLNKLLKILKEEDYLPLKSLPLDSKTLLNIKSTITTDIKEVNPGIYYHFGLENGIINNSNKINLDNIIKIVIGVDGLPLSKSSSSQLWPILAYIYPHHEHVFPIGIYHGNQKPNDSNDYLKYFIDECKILLKNGIIVGGGLKKIIIFAFCCDAPAKSFVLKVKGHTGFSSCTRCYQSGEFLQNRTCFPYSATPSKKRDHCGYIKMIQTNHHLHGGITSNLIELPNFDIVQ</sequence>
<protein>
    <submittedName>
        <fullName evidence="1">Uncharacterized protein</fullName>
    </submittedName>
</protein>